<accession>A0AAV4HJN7</accession>
<comment type="caution">
    <text evidence="1">The sequence shown here is derived from an EMBL/GenBank/DDBJ whole genome shotgun (WGS) entry which is preliminary data.</text>
</comment>
<keyword evidence="2" id="KW-1185">Reference proteome</keyword>
<protein>
    <submittedName>
        <fullName evidence="1">Developmentally-regulated GTP-binding protein 2</fullName>
    </submittedName>
</protein>
<dbReference type="EMBL" id="BMAT01005665">
    <property type="protein sequence ID" value="GFR98096.1"/>
    <property type="molecule type" value="Genomic_DNA"/>
</dbReference>
<reference evidence="1 2" key="1">
    <citation type="journal article" date="2021" name="Elife">
        <title>Chloroplast acquisition without the gene transfer in kleptoplastic sea slugs, Plakobranchus ocellatus.</title>
        <authorList>
            <person name="Maeda T."/>
            <person name="Takahashi S."/>
            <person name="Yoshida T."/>
            <person name="Shimamura S."/>
            <person name="Takaki Y."/>
            <person name="Nagai Y."/>
            <person name="Toyoda A."/>
            <person name="Suzuki Y."/>
            <person name="Arimoto A."/>
            <person name="Ishii H."/>
            <person name="Satoh N."/>
            <person name="Nishiyama T."/>
            <person name="Hasebe M."/>
            <person name="Maruyama T."/>
            <person name="Minagawa J."/>
            <person name="Obokata J."/>
            <person name="Shigenobu S."/>
        </authorList>
    </citation>
    <scope>NUCLEOTIDE SEQUENCE [LARGE SCALE GENOMIC DNA]</scope>
</reference>
<organism evidence="1 2">
    <name type="scientific">Elysia marginata</name>
    <dbReference type="NCBI Taxonomy" id="1093978"/>
    <lineage>
        <taxon>Eukaryota</taxon>
        <taxon>Metazoa</taxon>
        <taxon>Spiralia</taxon>
        <taxon>Lophotrochozoa</taxon>
        <taxon>Mollusca</taxon>
        <taxon>Gastropoda</taxon>
        <taxon>Heterobranchia</taxon>
        <taxon>Euthyneura</taxon>
        <taxon>Panpulmonata</taxon>
        <taxon>Sacoglossa</taxon>
        <taxon>Placobranchoidea</taxon>
        <taxon>Plakobranchidae</taxon>
        <taxon>Elysia</taxon>
    </lineage>
</organism>
<evidence type="ECO:0000313" key="1">
    <source>
        <dbReference type="EMBL" id="GFR98096.1"/>
    </source>
</evidence>
<proteinExistence type="predicted"/>
<name>A0AAV4HJN7_9GAST</name>
<gene>
    <name evidence="1" type="ORF">ElyMa_002761900</name>
</gene>
<dbReference type="AlphaFoldDB" id="A0AAV4HJN7"/>
<evidence type="ECO:0000313" key="2">
    <source>
        <dbReference type="Proteomes" id="UP000762676"/>
    </source>
</evidence>
<sequence length="249" mass="28300">MTCWSQVDELTRFVLSSTLDSTEKKVEFIANSIQLLNAPKNSRLYSHQDLLRAFTWLTQSRSLYSQLRTWLQLPSLSTLSKITVTAKSKSDDDLFCSVFQKAPERCSAALKTSTASPQWIETGRFIDHVVQLWKVLNTKTPSGHIRFRGPDRCPIDVTAPDQQPLHLLQQWADSALCMRPGSQSQRIKSLTKDTANALHWTCKCLIELTNFLLTTDSALRHQYVALGFFQQDDIGHHFAHFRLAAGSNY</sequence>
<dbReference type="Proteomes" id="UP000762676">
    <property type="component" value="Unassembled WGS sequence"/>
</dbReference>